<proteinExistence type="predicted"/>
<gene>
    <name evidence="1" type="ORF">JYE49_02060</name>
</gene>
<evidence type="ECO:0000313" key="1">
    <source>
        <dbReference type="EMBL" id="QUC67509.1"/>
    </source>
</evidence>
<sequence>MSLQKTENQNARILVCLSSSISNVKVIHAASKITAAFHGTLIALFVETPAYALMSDEDRKRLRSNMNLAEKLGATLETVTGDDVPYQIAEFARVSDISSIVIGQTNTVGGLLRRKKSLTDRLMTYAPDLDYFIIPDYGTKVYMARKQPERNRKRLLTDSAIFVASMLVSTAIGFLFSHLGFTDANIIMVYLLGLLVVSISTTHRAYSMVWAVISVLLFDLLFTTPKFTFYAYGTGYPVTFLIMLAAAFTISTLAIRLKQNAGQSAKAAQRMSVVLETDRQLTKAKSMEEILSVLANQLTKLLDRSLIIYPAENDTLGDPIFYPAAGDTVPYRTNEEKQAVEWAFAHHKRAGATTEVFPKTDYLYYSMRVLEHAYGVVGVAVHDTPLDASEQSVLASVVGECSLALENARNAREKEETMVLAENERLRANLLRAVSHDLRTPLTSIMGNADSLMACGDTLDAKTRGQLYNDIYQDAQWLTGMVENLLSASRMKEGKLNLKMTTELMDDMISEAVTHLSRQLKPYTLNRSQSDELLFVKADARLLVQVVINLLDNAIKYAPEGSTIWIDTLARDGNVVVRIADNGPGIPDDQKDHIFDLFYSSGNPTGDSRRGLGIGLALCQSIIKAHNGTITVMDHEPQGAVFEFALPRDEVNLNE</sequence>
<name>A0AC61MX82_9FIRM</name>
<keyword evidence="2" id="KW-1185">Reference proteome</keyword>
<protein>
    <submittedName>
        <fullName evidence="1">Sensor histidine kinase KdpD</fullName>
    </submittedName>
</protein>
<accession>A0AC61MX82</accession>
<organism evidence="1 2">
    <name type="scientific">Aristaeella hokkaidonensis</name>
    <dbReference type="NCBI Taxonomy" id="3046382"/>
    <lineage>
        <taxon>Bacteria</taxon>
        <taxon>Bacillati</taxon>
        <taxon>Bacillota</taxon>
        <taxon>Clostridia</taxon>
        <taxon>Eubacteriales</taxon>
        <taxon>Aristaeellaceae</taxon>
        <taxon>Aristaeella</taxon>
    </lineage>
</organism>
<dbReference type="EMBL" id="CP068393">
    <property type="protein sequence ID" value="QUC67509.1"/>
    <property type="molecule type" value="Genomic_DNA"/>
</dbReference>
<dbReference type="Proteomes" id="UP000682782">
    <property type="component" value="Chromosome"/>
</dbReference>
<keyword evidence="1" id="KW-0808">Transferase</keyword>
<evidence type="ECO:0000313" key="2">
    <source>
        <dbReference type="Proteomes" id="UP000682782"/>
    </source>
</evidence>
<keyword evidence="1" id="KW-0418">Kinase</keyword>
<reference evidence="1" key="1">
    <citation type="submission" date="2021-01" db="EMBL/GenBank/DDBJ databases">
        <title>Complete genome sequence of Clostridiales bacterium R-7.</title>
        <authorList>
            <person name="Mahoney-Kurpe S.C."/>
            <person name="Palevich N."/>
            <person name="Koike S."/>
            <person name="Moon C.D."/>
            <person name="Attwood G.T."/>
        </authorList>
    </citation>
    <scope>NUCLEOTIDE SEQUENCE</scope>
    <source>
        <strain evidence="1">R-7</strain>
    </source>
</reference>